<name>T1I3G7_RHOPR</name>
<dbReference type="InParanoid" id="T1I3G7"/>
<dbReference type="eggNOG" id="ENOG502RHTR">
    <property type="taxonomic scope" value="Eukaryota"/>
</dbReference>
<dbReference type="PANTHER" id="PTHR39960">
    <property type="entry name" value="LD34147P"/>
    <property type="match status" value="1"/>
</dbReference>
<dbReference type="OMA" id="EMLGLMQ"/>
<dbReference type="FunCoup" id="T1I3G7">
    <property type="interactions" value="82"/>
</dbReference>
<dbReference type="EnsemblMetazoa" id="RPRC010836-RA">
    <property type="protein sequence ID" value="RPRC010836-PA"/>
    <property type="gene ID" value="RPRC010836"/>
</dbReference>
<dbReference type="AlphaFoldDB" id="T1I3G7"/>
<dbReference type="VEuPathDB" id="VectorBase:RPRC010836"/>
<dbReference type="EMBL" id="ACPB03010515">
    <property type="status" value="NOT_ANNOTATED_CDS"/>
    <property type="molecule type" value="Genomic_DNA"/>
</dbReference>
<sequence length="487" mass="55797">HEDIRDAILSMVHLFRDTTDKLERHELRERQLGEQLKKALSSMDKRERAQDHVLNGIVSKLNSVEDRLRKMESTLQQLSVVISSSFNSLKLLWNVKTNLTKADEAAKGTYTIDAIPLQSWMSNVEGMLSKQSTSNELFPSKDKLDAMEAAYNSKMDYIASLIEKLQAEVLTTTARMSSLFDQQREYNSIEHKKWHGSIISQMELQSNKLAQVRDYNNNNIDNGSITEEIRSVKDDILILVNGGLSKLENKLKELDYSMHSEGKIMNDVMLEGRQMMKDFYKKIHEKFDTLSNDIDALEKVEKILIKTDENVLDTKRKIEFMMFQVIKGVEESISSQSRDMNDTINNRFNSLSDNLADSENTTLANVSRKIESEMEQVWRQIGILYTQLTASATVLDDLQSQTHLYVNQSNNKMEKMDNKLEAINTHVNEIHENVNYFMGRLSLVTQEFNQTRTALATVIDSLKIDLDKPKDDKDLGSGPIPIDSNLI</sequence>
<evidence type="ECO:0000313" key="2">
    <source>
        <dbReference type="Proteomes" id="UP000015103"/>
    </source>
</evidence>
<keyword evidence="2" id="KW-1185">Reference proteome</keyword>
<dbReference type="Proteomes" id="UP000015103">
    <property type="component" value="Unassembled WGS sequence"/>
</dbReference>
<accession>T1I3G7</accession>
<evidence type="ECO:0000313" key="1">
    <source>
        <dbReference type="EnsemblMetazoa" id="RPRC010836-PA"/>
    </source>
</evidence>
<dbReference type="GO" id="GO:0005886">
    <property type="term" value="C:plasma membrane"/>
    <property type="evidence" value="ECO:0007669"/>
    <property type="project" value="TreeGrafter"/>
</dbReference>
<organism evidence="1 2">
    <name type="scientific">Rhodnius prolixus</name>
    <name type="common">Triatomid bug</name>
    <dbReference type="NCBI Taxonomy" id="13249"/>
    <lineage>
        <taxon>Eukaryota</taxon>
        <taxon>Metazoa</taxon>
        <taxon>Ecdysozoa</taxon>
        <taxon>Arthropoda</taxon>
        <taxon>Hexapoda</taxon>
        <taxon>Insecta</taxon>
        <taxon>Pterygota</taxon>
        <taxon>Neoptera</taxon>
        <taxon>Paraneoptera</taxon>
        <taxon>Hemiptera</taxon>
        <taxon>Heteroptera</taxon>
        <taxon>Panheteroptera</taxon>
        <taxon>Cimicomorpha</taxon>
        <taxon>Reduviidae</taxon>
        <taxon>Triatominae</taxon>
        <taxon>Rhodnius</taxon>
    </lineage>
</organism>
<protein>
    <submittedName>
        <fullName evidence="1">Uncharacterized protein</fullName>
    </submittedName>
</protein>
<reference evidence="1" key="1">
    <citation type="submission" date="2015-05" db="UniProtKB">
        <authorList>
            <consortium name="EnsemblMetazoa"/>
        </authorList>
    </citation>
    <scope>IDENTIFICATION</scope>
</reference>
<proteinExistence type="predicted"/>
<dbReference type="HOGENOM" id="CLU_037359_0_0_1"/>
<dbReference type="PANTHER" id="PTHR39960:SF1">
    <property type="entry name" value="LD34147P"/>
    <property type="match status" value="1"/>
</dbReference>